<evidence type="ECO:0000313" key="2">
    <source>
        <dbReference type="Proteomes" id="UP001302120"/>
    </source>
</evidence>
<keyword evidence="2" id="KW-1185">Reference proteome</keyword>
<proteinExistence type="predicted"/>
<name>A0ABU5UHN5_9CYAN</name>
<accession>A0ABU5UHN5</accession>
<sequence length="100" mass="11212">MKSNQISAQRQPQESLWRELTAEESEKVQGGFGFLLFNRNNIRGLLSGFLSQISARVRDIGVQNMITPGNGNISVERTQTTIIENGVTVFTERTENIITQ</sequence>
<comment type="caution">
    <text evidence="1">The sequence shown here is derived from an EMBL/GenBank/DDBJ whole genome shotgun (WGS) entry which is preliminary data.</text>
</comment>
<reference evidence="1 2" key="1">
    <citation type="submission" date="2023-12" db="EMBL/GenBank/DDBJ databases">
        <title>Baltic Sea Cyanobacteria.</title>
        <authorList>
            <person name="Delbaje E."/>
            <person name="Fewer D.P."/>
            <person name="Shishido T.K."/>
        </authorList>
    </citation>
    <scope>NUCLEOTIDE SEQUENCE [LARGE SCALE GENOMIC DNA]</scope>
    <source>
        <strain evidence="1 2">UHCC-0300</strain>
    </source>
</reference>
<organism evidence="1 2">
    <name type="scientific">Nodularia harveyana UHCC-0300</name>
    <dbReference type="NCBI Taxonomy" id="2974287"/>
    <lineage>
        <taxon>Bacteria</taxon>
        <taxon>Bacillati</taxon>
        <taxon>Cyanobacteriota</taxon>
        <taxon>Cyanophyceae</taxon>
        <taxon>Nostocales</taxon>
        <taxon>Nodulariaceae</taxon>
        <taxon>Nodularia</taxon>
    </lineage>
</organism>
<evidence type="ECO:0000313" key="1">
    <source>
        <dbReference type="EMBL" id="MEA5582868.1"/>
    </source>
</evidence>
<gene>
    <name evidence="1" type="ORF">VB620_16150</name>
</gene>
<protein>
    <submittedName>
        <fullName evidence="1">Uncharacterized protein</fullName>
    </submittedName>
</protein>
<dbReference type="EMBL" id="JAYGHG010000030">
    <property type="protein sequence ID" value="MEA5582868.1"/>
    <property type="molecule type" value="Genomic_DNA"/>
</dbReference>
<dbReference type="RefSeq" id="WP_323197181.1">
    <property type="nucleotide sequence ID" value="NZ_JAYGHG010000030.1"/>
</dbReference>
<dbReference type="Proteomes" id="UP001302120">
    <property type="component" value="Unassembled WGS sequence"/>
</dbReference>